<keyword evidence="1" id="KW-0472">Membrane</keyword>
<sequence>MKNEAYLYLGVCFFFWLFVKGWGKMFFRDIGTVFRCLFMLRIERFDS</sequence>
<proteinExistence type="predicted"/>
<reference evidence="2" key="1">
    <citation type="journal article" date="2012" name="PLoS ONE">
        <title>Gene sets for utilization of primary and secondary nutrition supplies in the distal gut of endangered iberian lynx.</title>
        <authorList>
            <person name="Alcaide M."/>
            <person name="Messina E."/>
            <person name="Richter M."/>
            <person name="Bargiela R."/>
            <person name="Peplies J."/>
            <person name="Huws S.A."/>
            <person name="Newbold C.J."/>
            <person name="Golyshin P.N."/>
            <person name="Simon M.A."/>
            <person name="Lopez G."/>
            <person name="Yakimov M.M."/>
            <person name="Ferrer M."/>
        </authorList>
    </citation>
    <scope>NUCLEOTIDE SEQUENCE</scope>
</reference>
<protein>
    <submittedName>
        <fullName evidence="2">Uncharacterized protein</fullName>
    </submittedName>
</protein>
<dbReference type="AlphaFoldDB" id="J9C0E1"/>
<dbReference type="EMBL" id="AMCI01007059">
    <property type="protein sequence ID" value="EJW93290.1"/>
    <property type="molecule type" value="Genomic_DNA"/>
</dbReference>
<name>J9C0E1_9ZZZZ</name>
<evidence type="ECO:0000256" key="1">
    <source>
        <dbReference type="SAM" id="Phobius"/>
    </source>
</evidence>
<feature type="transmembrane region" description="Helical" evidence="1">
    <location>
        <begin position="6"/>
        <end position="23"/>
    </location>
</feature>
<accession>J9C0E1</accession>
<comment type="caution">
    <text evidence="2">The sequence shown here is derived from an EMBL/GenBank/DDBJ whole genome shotgun (WGS) entry which is preliminary data.</text>
</comment>
<organism evidence="2">
    <name type="scientific">gut metagenome</name>
    <dbReference type="NCBI Taxonomy" id="749906"/>
    <lineage>
        <taxon>unclassified sequences</taxon>
        <taxon>metagenomes</taxon>
        <taxon>organismal metagenomes</taxon>
    </lineage>
</organism>
<keyword evidence="1" id="KW-1133">Transmembrane helix</keyword>
<gene>
    <name evidence="2" type="ORF">EVA_18603</name>
</gene>
<keyword evidence="1" id="KW-0812">Transmembrane</keyword>
<evidence type="ECO:0000313" key="2">
    <source>
        <dbReference type="EMBL" id="EJW93290.1"/>
    </source>
</evidence>